<evidence type="ECO:0000259" key="1">
    <source>
        <dbReference type="Pfam" id="PF01636"/>
    </source>
</evidence>
<dbReference type="Gene3D" id="3.90.1200.10">
    <property type="match status" value="1"/>
</dbReference>
<keyword evidence="3" id="KW-1185">Reference proteome</keyword>
<dbReference type="SUPFAM" id="SSF56112">
    <property type="entry name" value="Protein kinase-like (PK-like)"/>
    <property type="match status" value="1"/>
</dbReference>
<evidence type="ECO:0000313" key="2">
    <source>
        <dbReference type="EMBL" id="KAL2825231.1"/>
    </source>
</evidence>
<dbReference type="EMBL" id="JBFXLU010000507">
    <property type="protein sequence ID" value="KAL2825231.1"/>
    <property type="molecule type" value="Genomic_DNA"/>
</dbReference>
<dbReference type="InterPro" id="IPR002575">
    <property type="entry name" value="Aminoglycoside_PTrfase"/>
</dbReference>
<dbReference type="PANTHER" id="PTHR21310:SF15">
    <property type="entry name" value="AMINOGLYCOSIDE PHOSPHOTRANSFERASE DOMAIN-CONTAINING PROTEIN"/>
    <property type="match status" value="1"/>
</dbReference>
<proteinExistence type="predicted"/>
<sequence length="297" mass="33810">MTAEPPTKCIACGWSTEEQSKCSYESHVKLFYGASKRGVWSIGSDVILKERPDDGSRNEADVLRYLEAQPDIPAPKLLRDWADSDGRYFMLVERLRGQTLEQAWPSLSEEQKADIADHVVAVRKALRNITASAIQSVNGGQCTPVLLTLASGDQETPPFSADFNLCDAIRRTLREREFPEDVLNNLLNRLPKGEPYVLTHCDLNLGNIVVKEDGSLAGILDWEYAAFYPLWYEYVSASWGWTEEDVEWKKLLKERLRLDDDGYEEARDFWMDMYALRKYPDLDEAGKEIMGRLGSSK</sequence>
<reference evidence="2 3" key="1">
    <citation type="submission" date="2024-07" db="EMBL/GenBank/DDBJ databases">
        <title>Section-level genome sequencing and comparative genomics of Aspergillus sections Usti and Cavernicolus.</title>
        <authorList>
            <consortium name="Lawrence Berkeley National Laboratory"/>
            <person name="Nybo J.L."/>
            <person name="Vesth T.C."/>
            <person name="Theobald S."/>
            <person name="Frisvad J.C."/>
            <person name="Larsen T.O."/>
            <person name="Kjaerboelling I."/>
            <person name="Rothschild-Mancinelli K."/>
            <person name="Lyhne E.K."/>
            <person name="Kogle M.E."/>
            <person name="Barry K."/>
            <person name="Clum A."/>
            <person name="Na H."/>
            <person name="Ledsgaard L."/>
            <person name="Lin J."/>
            <person name="Lipzen A."/>
            <person name="Kuo A."/>
            <person name="Riley R."/>
            <person name="Mondo S."/>
            <person name="Labutti K."/>
            <person name="Haridas S."/>
            <person name="Pangalinan J."/>
            <person name="Salamov A.A."/>
            <person name="Simmons B.A."/>
            <person name="Magnuson J.K."/>
            <person name="Chen J."/>
            <person name="Drula E."/>
            <person name="Henrissat B."/>
            <person name="Wiebenga A."/>
            <person name="Lubbers R.J."/>
            <person name="Gomes A.C."/>
            <person name="Makela M.R."/>
            <person name="Stajich J."/>
            <person name="Grigoriev I.V."/>
            <person name="Mortensen U.H."/>
            <person name="De Vries R.P."/>
            <person name="Baker S.E."/>
            <person name="Andersen M.R."/>
        </authorList>
    </citation>
    <scope>NUCLEOTIDE SEQUENCE [LARGE SCALE GENOMIC DNA]</scope>
    <source>
        <strain evidence="2 3">CBS 123904</strain>
    </source>
</reference>
<name>A0ABR4IBV6_9EURO</name>
<dbReference type="Pfam" id="PF01636">
    <property type="entry name" value="APH"/>
    <property type="match status" value="1"/>
</dbReference>
<protein>
    <submittedName>
        <fullName evidence="2">Kinase-like protein</fullName>
    </submittedName>
</protein>
<dbReference type="InterPro" id="IPR051678">
    <property type="entry name" value="AGP_Transferase"/>
</dbReference>
<dbReference type="Proteomes" id="UP001610446">
    <property type="component" value="Unassembled WGS sequence"/>
</dbReference>
<comment type="caution">
    <text evidence="2">The sequence shown here is derived from an EMBL/GenBank/DDBJ whole genome shotgun (WGS) entry which is preliminary data.</text>
</comment>
<accession>A0ABR4IBV6</accession>
<dbReference type="InterPro" id="IPR011009">
    <property type="entry name" value="Kinase-like_dom_sf"/>
</dbReference>
<dbReference type="PANTHER" id="PTHR21310">
    <property type="entry name" value="AMINOGLYCOSIDE PHOSPHOTRANSFERASE-RELATED-RELATED"/>
    <property type="match status" value="1"/>
</dbReference>
<organism evidence="2 3">
    <name type="scientific">Aspergillus pseudoustus</name>
    <dbReference type="NCBI Taxonomy" id="1810923"/>
    <lineage>
        <taxon>Eukaryota</taxon>
        <taxon>Fungi</taxon>
        <taxon>Dikarya</taxon>
        <taxon>Ascomycota</taxon>
        <taxon>Pezizomycotina</taxon>
        <taxon>Eurotiomycetes</taxon>
        <taxon>Eurotiomycetidae</taxon>
        <taxon>Eurotiales</taxon>
        <taxon>Aspergillaceae</taxon>
        <taxon>Aspergillus</taxon>
        <taxon>Aspergillus subgen. Nidulantes</taxon>
    </lineage>
</organism>
<gene>
    <name evidence="2" type="ORF">BJY01DRAFT_160426</name>
</gene>
<feature type="domain" description="Aminoglycoside phosphotransferase" evidence="1">
    <location>
        <begin position="46"/>
        <end position="267"/>
    </location>
</feature>
<evidence type="ECO:0000313" key="3">
    <source>
        <dbReference type="Proteomes" id="UP001610446"/>
    </source>
</evidence>
<dbReference type="CDD" id="cd05120">
    <property type="entry name" value="APH_ChoK_like"/>
    <property type="match status" value="1"/>
</dbReference>